<dbReference type="OrthoDB" id="1065544at2"/>
<gene>
    <name evidence="1" type="ORF">SAMN05421813_11329</name>
</gene>
<dbReference type="EMBL" id="FNHH01000013">
    <property type="protein sequence ID" value="SDM47320.1"/>
    <property type="molecule type" value="Genomic_DNA"/>
</dbReference>
<evidence type="ECO:0000313" key="1">
    <source>
        <dbReference type="EMBL" id="SDM47320.1"/>
    </source>
</evidence>
<dbReference type="RefSeq" id="WP_090704604.1">
    <property type="nucleotide sequence ID" value="NZ_FNHH01000013.1"/>
</dbReference>
<name>A0A1G9TI14_9SPHI</name>
<evidence type="ECO:0008006" key="3">
    <source>
        <dbReference type="Google" id="ProtNLM"/>
    </source>
</evidence>
<proteinExistence type="predicted"/>
<dbReference type="PROSITE" id="PS51257">
    <property type="entry name" value="PROKAR_LIPOPROTEIN"/>
    <property type="match status" value="1"/>
</dbReference>
<evidence type="ECO:0000313" key="2">
    <source>
        <dbReference type="Proteomes" id="UP000199226"/>
    </source>
</evidence>
<dbReference type="Proteomes" id="UP000199226">
    <property type="component" value="Unassembled WGS sequence"/>
</dbReference>
<sequence>MSLKKHYLSAFILAVILLTACKKETYNPTVEIDTTKSSLIKISEAYAIGSATKVELWSDSEISTGYQKLYVALYDSITKKPVTRSIVEILPIIDKKINDTFISYSVPIENPESFDATETLFQCAAVFTTPTYGDLTQWRIKIRLKKAGQNEFAEVQMPIYVKPSTYERVKTIVEADGTKLTIAFVSPLYPKLDLNDFEIIINHTADLFTYHCDNSHSIDISAEMPLNKVISSNNVNPIYDKNGHYKGKVNLTKNGKWRININLTKDGKTVSTFFDISV</sequence>
<keyword evidence="2" id="KW-1185">Reference proteome</keyword>
<organism evidence="1 2">
    <name type="scientific">Daejeonella rubra</name>
    <dbReference type="NCBI Taxonomy" id="990371"/>
    <lineage>
        <taxon>Bacteria</taxon>
        <taxon>Pseudomonadati</taxon>
        <taxon>Bacteroidota</taxon>
        <taxon>Sphingobacteriia</taxon>
        <taxon>Sphingobacteriales</taxon>
        <taxon>Sphingobacteriaceae</taxon>
        <taxon>Daejeonella</taxon>
    </lineage>
</organism>
<protein>
    <recommendedName>
        <fullName evidence="3">YtkA-like</fullName>
    </recommendedName>
</protein>
<accession>A0A1G9TI14</accession>
<dbReference type="STRING" id="990371.SAMN05421813_11329"/>
<dbReference type="AlphaFoldDB" id="A0A1G9TI14"/>
<reference evidence="2" key="1">
    <citation type="submission" date="2016-10" db="EMBL/GenBank/DDBJ databases">
        <authorList>
            <person name="Varghese N."/>
            <person name="Submissions S."/>
        </authorList>
    </citation>
    <scope>NUCLEOTIDE SEQUENCE [LARGE SCALE GENOMIC DNA]</scope>
    <source>
        <strain evidence="2">DSM 24536</strain>
    </source>
</reference>